<dbReference type="EMBL" id="KN824342">
    <property type="protein sequence ID" value="KIM23127.1"/>
    <property type="molecule type" value="Genomic_DNA"/>
</dbReference>
<dbReference type="AlphaFoldDB" id="A0A0C2X0W7"/>
<feature type="non-terminal residue" evidence="2">
    <location>
        <position position="75"/>
    </location>
</feature>
<accession>A0A0C2X0W7</accession>
<gene>
    <name evidence="2" type="ORF">M408DRAFT_28139</name>
</gene>
<organism evidence="2 3">
    <name type="scientific">Serendipita vermifera MAFF 305830</name>
    <dbReference type="NCBI Taxonomy" id="933852"/>
    <lineage>
        <taxon>Eukaryota</taxon>
        <taxon>Fungi</taxon>
        <taxon>Dikarya</taxon>
        <taxon>Basidiomycota</taxon>
        <taxon>Agaricomycotina</taxon>
        <taxon>Agaricomycetes</taxon>
        <taxon>Sebacinales</taxon>
        <taxon>Serendipitaceae</taxon>
        <taxon>Serendipita</taxon>
    </lineage>
</organism>
<feature type="region of interest" description="Disordered" evidence="1">
    <location>
        <begin position="1"/>
        <end position="43"/>
    </location>
</feature>
<protein>
    <submittedName>
        <fullName evidence="2">Uncharacterized protein</fullName>
    </submittedName>
</protein>
<sequence>MPEFGFLKKPFKWNKSRRNKGDPNSGGRMTPSDKPTPNPPTDLLDIPSAISNATDLRDPIKATTEALKKVLETAK</sequence>
<evidence type="ECO:0000313" key="3">
    <source>
        <dbReference type="Proteomes" id="UP000054097"/>
    </source>
</evidence>
<feature type="compositionally biased region" description="Basic residues" evidence="1">
    <location>
        <begin position="9"/>
        <end position="18"/>
    </location>
</feature>
<dbReference type="HOGENOM" id="CLU_2628740_0_0_1"/>
<reference evidence="3" key="2">
    <citation type="submission" date="2015-01" db="EMBL/GenBank/DDBJ databases">
        <title>Evolutionary Origins and Diversification of the Mycorrhizal Mutualists.</title>
        <authorList>
            <consortium name="DOE Joint Genome Institute"/>
            <consortium name="Mycorrhizal Genomics Consortium"/>
            <person name="Kohler A."/>
            <person name="Kuo A."/>
            <person name="Nagy L.G."/>
            <person name="Floudas D."/>
            <person name="Copeland A."/>
            <person name="Barry K.W."/>
            <person name="Cichocki N."/>
            <person name="Veneault-Fourrey C."/>
            <person name="LaButti K."/>
            <person name="Lindquist E.A."/>
            <person name="Lipzen A."/>
            <person name="Lundell T."/>
            <person name="Morin E."/>
            <person name="Murat C."/>
            <person name="Riley R."/>
            <person name="Ohm R."/>
            <person name="Sun H."/>
            <person name="Tunlid A."/>
            <person name="Henrissat B."/>
            <person name="Grigoriev I.V."/>
            <person name="Hibbett D.S."/>
            <person name="Martin F."/>
        </authorList>
    </citation>
    <scope>NUCLEOTIDE SEQUENCE [LARGE SCALE GENOMIC DNA]</scope>
    <source>
        <strain evidence="3">MAFF 305830</strain>
    </source>
</reference>
<reference evidence="2 3" key="1">
    <citation type="submission" date="2014-04" db="EMBL/GenBank/DDBJ databases">
        <authorList>
            <consortium name="DOE Joint Genome Institute"/>
            <person name="Kuo A."/>
            <person name="Zuccaro A."/>
            <person name="Kohler A."/>
            <person name="Nagy L.G."/>
            <person name="Floudas D."/>
            <person name="Copeland A."/>
            <person name="Barry K.W."/>
            <person name="Cichocki N."/>
            <person name="Veneault-Fourrey C."/>
            <person name="LaButti K."/>
            <person name="Lindquist E.A."/>
            <person name="Lipzen A."/>
            <person name="Lundell T."/>
            <person name="Morin E."/>
            <person name="Murat C."/>
            <person name="Sun H."/>
            <person name="Tunlid A."/>
            <person name="Henrissat B."/>
            <person name="Grigoriev I.V."/>
            <person name="Hibbett D.S."/>
            <person name="Martin F."/>
            <person name="Nordberg H.P."/>
            <person name="Cantor M.N."/>
            <person name="Hua S.X."/>
        </authorList>
    </citation>
    <scope>NUCLEOTIDE SEQUENCE [LARGE SCALE GENOMIC DNA]</scope>
    <source>
        <strain evidence="2 3">MAFF 305830</strain>
    </source>
</reference>
<dbReference type="Proteomes" id="UP000054097">
    <property type="component" value="Unassembled WGS sequence"/>
</dbReference>
<keyword evidence="3" id="KW-1185">Reference proteome</keyword>
<evidence type="ECO:0000313" key="2">
    <source>
        <dbReference type="EMBL" id="KIM23127.1"/>
    </source>
</evidence>
<proteinExistence type="predicted"/>
<evidence type="ECO:0000256" key="1">
    <source>
        <dbReference type="SAM" id="MobiDB-lite"/>
    </source>
</evidence>
<name>A0A0C2X0W7_SERVB</name>